<sequence length="107" mass="11018">MDGSVAGEAEGTGDAAAPAVMAATRRSFQIASGQQLKVRGGPSTTYPVVGKLAPGSWIEIRCQRRGQRITGPYGTTDIWDSIGPGEFVSDAYVRTGSDGPVAPSCTS</sequence>
<keyword evidence="2" id="KW-1185">Reference proteome</keyword>
<dbReference type="EMBL" id="LGKG01000024">
    <property type="protein sequence ID" value="KPC66103.1"/>
    <property type="molecule type" value="Genomic_DNA"/>
</dbReference>
<dbReference type="PATRIC" id="fig|66876.3.peg.1269"/>
<comment type="caution">
    <text evidence="1">The sequence shown here is derived from an EMBL/GenBank/DDBJ whole genome shotgun (WGS) entry which is preliminary data.</text>
</comment>
<evidence type="ECO:0000313" key="1">
    <source>
        <dbReference type="EMBL" id="KPC66103.1"/>
    </source>
</evidence>
<organism evidence="1 2">
    <name type="scientific">Streptomyces chattanoogensis</name>
    <dbReference type="NCBI Taxonomy" id="66876"/>
    <lineage>
        <taxon>Bacteria</taxon>
        <taxon>Bacillati</taxon>
        <taxon>Actinomycetota</taxon>
        <taxon>Actinomycetes</taxon>
        <taxon>Kitasatosporales</taxon>
        <taxon>Streptomycetaceae</taxon>
        <taxon>Streptomyces</taxon>
    </lineage>
</organism>
<protein>
    <submittedName>
        <fullName evidence="1">Peptidase</fullName>
    </submittedName>
</protein>
<dbReference type="AlphaFoldDB" id="A0A0N1JYT0"/>
<accession>A0A0N1JYT0</accession>
<dbReference type="Proteomes" id="UP000037982">
    <property type="component" value="Unassembled WGS sequence"/>
</dbReference>
<name>A0A0N1JYT0_9ACTN</name>
<reference evidence="2" key="1">
    <citation type="submission" date="2015-07" db="EMBL/GenBank/DDBJ databases">
        <authorList>
            <person name="Ju K.-S."/>
            <person name="Doroghazi J.R."/>
            <person name="Metcalf W.W."/>
        </authorList>
    </citation>
    <scope>NUCLEOTIDE SEQUENCE [LARGE SCALE GENOMIC DNA]</scope>
    <source>
        <strain evidence="2">NRRL ISP-5002</strain>
    </source>
</reference>
<gene>
    <name evidence="1" type="ORF">ADL29_05755</name>
</gene>
<evidence type="ECO:0000313" key="2">
    <source>
        <dbReference type="Proteomes" id="UP000037982"/>
    </source>
</evidence>
<proteinExistence type="predicted"/>